<dbReference type="SUPFAM" id="SSF51735">
    <property type="entry name" value="NAD(P)-binding Rossmann-fold domains"/>
    <property type="match status" value="1"/>
</dbReference>
<evidence type="ECO:0000313" key="10">
    <source>
        <dbReference type="EMBL" id="CCE86913.1"/>
    </source>
</evidence>
<keyword evidence="4" id="KW-0560">Oxidoreductase</keyword>
<evidence type="ECO:0000256" key="7">
    <source>
        <dbReference type="ARBA" id="ARBA00023593"/>
    </source>
</evidence>
<organism evidence="10 11">
    <name type="scientific">Pichia sorbitophila (strain ATCC MYA-4447 / BCRC 22081 / CBS 7064 / NBRC 10061 / NRRL Y-12695)</name>
    <name type="common">Hybrid yeast</name>
    <dbReference type="NCBI Taxonomy" id="559304"/>
    <lineage>
        <taxon>Eukaryota</taxon>
        <taxon>Fungi</taxon>
        <taxon>Dikarya</taxon>
        <taxon>Ascomycota</taxon>
        <taxon>Saccharomycotina</taxon>
        <taxon>Pichiomycetes</taxon>
        <taxon>Debaryomycetaceae</taxon>
        <taxon>Millerozyma</taxon>
    </lineage>
</organism>
<comment type="similarity">
    <text evidence="7">Belongs to the short-chain dehydrogenases/reductases (SDR) family. ERG27 subfamily.</text>
</comment>
<dbReference type="Gene3D" id="3.40.50.720">
    <property type="entry name" value="NAD(P)-binding Rossmann-like Domain"/>
    <property type="match status" value="1"/>
</dbReference>
<keyword evidence="11" id="KW-1185">Reference proteome</keyword>
<dbReference type="eggNOG" id="KOG1478">
    <property type="taxonomic scope" value="Eukaryota"/>
</dbReference>
<keyword evidence="9" id="KW-0812">Transmembrane</keyword>
<dbReference type="InterPro" id="IPR036291">
    <property type="entry name" value="NAD(P)-bd_dom_sf"/>
</dbReference>
<accession>G8XZ04</accession>
<sequence length="343" mass="38767">MQFREKKVALIAGASSNLGLNLAIRLLEGISSSTQLTLIVTSRTLPKVKEVISDIKKHASSIGKDTNLAFDYLLVDFADMVSVLAAYYELNKKYKRIDYVLINSAQGVYSGIDWIGACKEIIAHPIEGVTNPSYKTQRVGVKSRDGLGLVFQVNVFGPYYLIYKIKHLLQNGGRVIWISSLMAHPKHLSFNDLQLVKSTESYEGSKRLVDLQHVGTHKKLKEEFGIEQYVVEPGIFISYSFFQFLNFFTYYGMIFLFYLARYLGSKSHNISGYIAANAPIKCALGDQPRDVKVGSACERNGKEYLIYHEIDTTGAEDVTSYLEKLRVEWDKKLKDQIVDSRKI</sequence>
<keyword evidence="2" id="KW-0521">NADP</keyword>
<dbReference type="Proteomes" id="UP000005222">
    <property type="component" value="Chromosome N"/>
</dbReference>
<dbReference type="PANTHER" id="PTHR43647:SF1">
    <property type="entry name" value="3-KETO-STEROID REDUCTASE ERG27"/>
    <property type="match status" value="1"/>
</dbReference>
<dbReference type="GO" id="GO:0005811">
    <property type="term" value="C:lipid droplet"/>
    <property type="evidence" value="ECO:0007669"/>
    <property type="project" value="TreeGrafter"/>
</dbReference>
<dbReference type="GO" id="GO:0000253">
    <property type="term" value="F:3-beta-hydroxysteroid 3-dehydrogenase (NADP+) activity"/>
    <property type="evidence" value="ECO:0007669"/>
    <property type="project" value="UniProtKB-EC"/>
</dbReference>
<name>G8XZ04_PICSO</name>
<comment type="pathway">
    <text evidence="6">Steroid biosynthesis; zymosterol biosynthesis; zymosterol from lanosterol: step 5/6.</text>
</comment>
<keyword evidence="9" id="KW-1133">Transmembrane helix</keyword>
<dbReference type="OrthoDB" id="9989144at2759"/>
<dbReference type="InterPro" id="IPR002347">
    <property type="entry name" value="SDR_fam"/>
</dbReference>
<dbReference type="AlphaFoldDB" id="G8XZ04"/>
<proteinExistence type="inferred from homology"/>
<evidence type="ECO:0000256" key="3">
    <source>
        <dbReference type="ARBA" id="ARBA00022955"/>
    </source>
</evidence>
<dbReference type="Pfam" id="PF00106">
    <property type="entry name" value="adh_short"/>
    <property type="match status" value="1"/>
</dbReference>
<keyword evidence="3" id="KW-0752">Steroid biosynthesis</keyword>
<dbReference type="GO" id="GO:0005789">
    <property type="term" value="C:endoplasmic reticulum membrane"/>
    <property type="evidence" value="ECO:0007669"/>
    <property type="project" value="TreeGrafter"/>
</dbReference>
<dbReference type="PANTHER" id="PTHR43647">
    <property type="entry name" value="DEHYDROGENASE"/>
    <property type="match status" value="1"/>
</dbReference>
<reference evidence="10 11" key="1">
    <citation type="journal article" date="2012" name="G3 (Bethesda)">
        <title>Pichia sorbitophila, an interspecies yeast hybrid reveals early steps of genome resolution following polyploidization.</title>
        <authorList>
            <person name="Leh Louis V."/>
            <person name="Despons L."/>
            <person name="Friedrich A."/>
            <person name="Martin T."/>
            <person name="Durrens P."/>
            <person name="Casaregola S."/>
            <person name="Neuveglise C."/>
            <person name="Fairhead C."/>
            <person name="Marck C."/>
            <person name="Cruz J.A."/>
            <person name="Straub M.L."/>
            <person name="Kugler V."/>
            <person name="Sacerdot C."/>
            <person name="Uzunov Z."/>
            <person name="Thierry A."/>
            <person name="Weiss S."/>
            <person name="Bleykasten C."/>
            <person name="De Montigny J."/>
            <person name="Jacques N."/>
            <person name="Jung P."/>
            <person name="Lemaire M."/>
            <person name="Mallet S."/>
            <person name="Morel G."/>
            <person name="Richard G.F."/>
            <person name="Sarkar A."/>
            <person name="Savel G."/>
            <person name="Schacherer J."/>
            <person name="Seret M.L."/>
            <person name="Talla E."/>
            <person name="Samson G."/>
            <person name="Jubin C."/>
            <person name="Poulain J."/>
            <person name="Vacherie B."/>
            <person name="Barbe V."/>
            <person name="Pelletier E."/>
            <person name="Sherman D.J."/>
            <person name="Westhof E."/>
            <person name="Weissenbach J."/>
            <person name="Baret P.V."/>
            <person name="Wincker P."/>
            <person name="Gaillardin C."/>
            <person name="Dujon B."/>
            <person name="Souciet J.L."/>
        </authorList>
    </citation>
    <scope>NUCLEOTIDE SEQUENCE [LARGE SCALE GENOMIC DNA]</scope>
    <source>
        <strain evidence="11">ATCC MYA-4447 / BCRC 22081 / CBS 7064 / NBRC 10061 / NRRL Y-12695</strain>
    </source>
</reference>
<evidence type="ECO:0000256" key="4">
    <source>
        <dbReference type="ARBA" id="ARBA00023002"/>
    </source>
</evidence>
<keyword evidence="9" id="KW-0472">Membrane</keyword>
<evidence type="ECO:0000313" key="11">
    <source>
        <dbReference type="Proteomes" id="UP000005222"/>
    </source>
</evidence>
<keyword evidence="1" id="KW-0444">Lipid biosynthesis</keyword>
<evidence type="ECO:0000256" key="9">
    <source>
        <dbReference type="SAM" id="Phobius"/>
    </source>
</evidence>
<dbReference type="EC" id="1.1.1.270" evidence="8"/>
<protein>
    <recommendedName>
        <fullName evidence="8">3beta-hydroxysteroid 3-dehydrogenase</fullName>
        <ecNumber evidence="8">1.1.1.270</ecNumber>
    </recommendedName>
</protein>
<dbReference type="OMA" id="WTGINWP"/>
<evidence type="ECO:0000256" key="5">
    <source>
        <dbReference type="ARBA" id="ARBA00023098"/>
    </source>
</evidence>
<evidence type="ECO:0000256" key="8">
    <source>
        <dbReference type="ARBA" id="ARBA00023621"/>
    </source>
</evidence>
<evidence type="ECO:0000256" key="2">
    <source>
        <dbReference type="ARBA" id="ARBA00022857"/>
    </source>
</evidence>
<evidence type="ECO:0000256" key="6">
    <source>
        <dbReference type="ARBA" id="ARBA00023589"/>
    </source>
</evidence>
<keyword evidence="5" id="KW-0443">Lipid metabolism</keyword>
<dbReference type="HOGENOM" id="CLU_029944_1_0_1"/>
<dbReference type="GO" id="GO:0005741">
    <property type="term" value="C:mitochondrial outer membrane"/>
    <property type="evidence" value="ECO:0007669"/>
    <property type="project" value="TreeGrafter"/>
</dbReference>
<dbReference type="EMBL" id="FO082046">
    <property type="protein sequence ID" value="CCE86913.1"/>
    <property type="molecule type" value="Genomic_DNA"/>
</dbReference>
<dbReference type="InParanoid" id="G8XZ04"/>
<gene>
    <name evidence="10" type="primary">Piso0_005434</name>
    <name evidence="10" type="ORF">GNLVRS01_PISO0N15039g</name>
</gene>
<dbReference type="STRING" id="559304.G8XZ04"/>
<feature type="transmembrane region" description="Helical" evidence="9">
    <location>
        <begin position="236"/>
        <end position="260"/>
    </location>
</feature>
<dbReference type="FunCoup" id="G8XZ04">
    <property type="interactions" value="246"/>
</dbReference>
<dbReference type="InterPro" id="IPR051593">
    <property type="entry name" value="Ergosterol_Biosynth_ERG27"/>
</dbReference>
<evidence type="ECO:0000256" key="1">
    <source>
        <dbReference type="ARBA" id="ARBA00022516"/>
    </source>
</evidence>
<dbReference type="GO" id="GO:0006696">
    <property type="term" value="P:ergosterol biosynthetic process"/>
    <property type="evidence" value="ECO:0007669"/>
    <property type="project" value="TreeGrafter"/>
</dbReference>